<dbReference type="EMBL" id="GECU01019982">
    <property type="protein sequence ID" value="JAS87724.1"/>
    <property type="molecule type" value="Transcribed_RNA"/>
</dbReference>
<proteinExistence type="predicted"/>
<feature type="compositionally biased region" description="Basic and acidic residues" evidence="1">
    <location>
        <begin position="63"/>
        <end position="79"/>
    </location>
</feature>
<feature type="compositionally biased region" description="Basic and acidic residues" evidence="1">
    <location>
        <begin position="8"/>
        <end position="31"/>
    </location>
</feature>
<evidence type="ECO:0000313" key="2">
    <source>
        <dbReference type="EMBL" id="JAS87724.1"/>
    </source>
</evidence>
<feature type="region of interest" description="Disordered" evidence="1">
    <location>
        <begin position="1"/>
        <end position="119"/>
    </location>
</feature>
<evidence type="ECO:0000256" key="1">
    <source>
        <dbReference type="SAM" id="MobiDB-lite"/>
    </source>
</evidence>
<organism evidence="2">
    <name type="scientific">Homalodisca liturata</name>
    <dbReference type="NCBI Taxonomy" id="320908"/>
    <lineage>
        <taxon>Eukaryota</taxon>
        <taxon>Metazoa</taxon>
        <taxon>Ecdysozoa</taxon>
        <taxon>Arthropoda</taxon>
        <taxon>Hexapoda</taxon>
        <taxon>Insecta</taxon>
        <taxon>Pterygota</taxon>
        <taxon>Neoptera</taxon>
        <taxon>Paraneoptera</taxon>
        <taxon>Hemiptera</taxon>
        <taxon>Auchenorrhyncha</taxon>
        <taxon>Membracoidea</taxon>
        <taxon>Cicadellidae</taxon>
        <taxon>Cicadellinae</taxon>
        <taxon>Proconiini</taxon>
        <taxon>Homalodisca</taxon>
    </lineage>
</organism>
<feature type="non-terminal residue" evidence="2">
    <location>
        <position position="1"/>
    </location>
</feature>
<name>A0A1B6ILD2_9HEMI</name>
<feature type="non-terminal residue" evidence="2">
    <location>
        <position position="119"/>
    </location>
</feature>
<sequence>KGTPSCLEDDKKQLVKEDHPENTRMPLEKEPNNISNLQSEKNTSNSGGKLSKDELYPQNVPPKLHDKDDKVAEISKENRSLQSDNKKRKSSVPDIIDLDEKEPVITNDEKKHPNNGNKI</sequence>
<dbReference type="AlphaFoldDB" id="A0A1B6ILD2"/>
<gene>
    <name evidence="2" type="ORF">g.58075</name>
</gene>
<feature type="compositionally biased region" description="Polar residues" evidence="1">
    <location>
        <begin position="32"/>
        <end position="48"/>
    </location>
</feature>
<protein>
    <submittedName>
        <fullName evidence="2">Uncharacterized protein</fullName>
    </submittedName>
</protein>
<accession>A0A1B6ILD2</accession>
<feature type="compositionally biased region" description="Basic and acidic residues" evidence="1">
    <location>
        <begin position="101"/>
        <end position="112"/>
    </location>
</feature>
<reference evidence="2" key="1">
    <citation type="submission" date="2015-11" db="EMBL/GenBank/DDBJ databases">
        <title>De novo transcriptome assembly of four potential Pierce s Disease insect vectors from Arizona vineyards.</title>
        <authorList>
            <person name="Tassone E.E."/>
        </authorList>
    </citation>
    <scope>NUCLEOTIDE SEQUENCE</scope>
</reference>